<organism evidence="9 10">
    <name type="scientific">Methylocella tundrae</name>
    <dbReference type="NCBI Taxonomy" id="227605"/>
    <lineage>
        <taxon>Bacteria</taxon>
        <taxon>Pseudomonadati</taxon>
        <taxon>Pseudomonadota</taxon>
        <taxon>Alphaproteobacteria</taxon>
        <taxon>Hyphomicrobiales</taxon>
        <taxon>Beijerinckiaceae</taxon>
        <taxon>Methylocella</taxon>
    </lineage>
</organism>
<dbReference type="AlphaFoldDB" id="A0A8B6M1J7"/>
<dbReference type="InterPro" id="IPR000326">
    <property type="entry name" value="PAP2/HPO"/>
</dbReference>
<evidence type="ECO:0000256" key="1">
    <source>
        <dbReference type="ARBA" id="ARBA00004651"/>
    </source>
</evidence>
<evidence type="ECO:0000256" key="4">
    <source>
        <dbReference type="ARBA" id="ARBA00022801"/>
    </source>
</evidence>
<accession>A0A8B6M1J7</accession>
<keyword evidence="10" id="KW-1185">Reference proteome</keyword>
<dbReference type="SMART" id="SM00014">
    <property type="entry name" value="acidPPc"/>
    <property type="match status" value="1"/>
</dbReference>
<comment type="subcellular location">
    <subcellularLocation>
        <location evidence="1">Cell membrane</location>
        <topology evidence="1">Multi-pass membrane protein</topology>
    </subcellularLocation>
</comment>
<dbReference type="GO" id="GO:0005886">
    <property type="term" value="C:plasma membrane"/>
    <property type="evidence" value="ECO:0007669"/>
    <property type="project" value="UniProtKB-SubCell"/>
</dbReference>
<dbReference type="Proteomes" id="UP000485880">
    <property type="component" value="Unassembled WGS sequence"/>
</dbReference>
<sequence>MIEEASIINGTNAELELGELVPGSGEPSQLDAGRCATLWASSKQRLSAADLVAVHFFSRSVKWRIGRTSAVVISKLGNGWLYPILALIIFGHFGEKAIRVILAAGLNAGLLHCLYPAIKRYIGRPRPFRTDARLSSLFGVLDEHSFPSGHAMTLSGVLVPIVLAWPDCLSVAAALMLLMGWARIASGHHYPSDICAGAALGFILAYPLSAWALSI</sequence>
<reference evidence="9 10" key="1">
    <citation type="submission" date="2019-05" db="EMBL/GenBank/DDBJ databases">
        <authorList>
            <person name="Farhan Ul Haque M."/>
        </authorList>
    </citation>
    <scope>NUCLEOTIDE SEQUENCE [LARGE SCALE GENOMIC DNA]</scope>
    <source>
        <strain evidence="9">2</strain>
    </source>
</reference>
<evidence type="ECO:0000256" key="2">
    <source>
        <dbReference type="ARBA" id="ARBA00022475"/>
    </source>
</evidence>
<dbReference type="SUPFAM" id="SSF48317">
    <property type="entry name" value="Acid phosphatase/Vanadium-dependent haloperoxidase"/>
    <property type="match status" value="1"/>
</dbReference>
<proteinExistence type="predicted"/>
<keyword evidence="6 7" id="KW-0472">Membrane</keyword>
<feature type="transmembrane region" description="Helical" evidence="7">
    <location>
        <begin position="70"/>
        <end position="90"/>
    </location>
</feature>
<dbReference type="RefSeq" id="WP_174511351.1">
    <property type="nucleotide sequence ID" value="NZ_CABFMQ020000024.1"/>
</dbReference>
<comment type="caution">
    <text evidence="9">The sequence shown here is derived from an EMBL/GenBank/DDBJ whole genome shotgun (WGS) entry which is preliminary data.</text>
</comment>
<evidence type="ECO:0000256" key="7">
    <source>
        <dbReference type="SAM" id="Phobius"/>
    </source>
</evidence>
<feature type="transmembrane region" description="Helical" evidence="7">
    <location>
        <begin position="194"/>
        <end position="213"/>
    </location>
</feature>
<keyword evidence="4" id="KW-0378">Hydrolase</keyword>
<evidence type="ECO:0000256" key="5">
    <source>
        <dbReference type="ARBA" id="ARBA00022989"/>
    </source>
</evidence>
<evidence type="ECO:0000313" key="9">
    <source>
        <dbReference type="EMBL" id="VTZ48901.1"/>
    </source>
</evidence>
<evidence type="ECO:0000256" key="6">
    <source>
        <dbReference type="ARBA" id="ARBA00023136"/>
    </source>
</evidence>
<feature type="transmembrane region" description="Helical" evidence="7">
    <location>
        <begin position="157"/>
        <end position="182"/>
    </location>
</feature>
<gene>
    <name evidence="9" type="ORF">MPC4_120026</name>
</gene>
<protein>
    <submittedName>
        <fullName evidence="9">Phosphoesterase PA-phosphatase related</fullName>
    </submittedName>
</protein>
<dbReference type="Gene3D" id="1.20.144.10">
    <property type="entry name" value="Phosphatidic acid phosphatase type 2/haloperoxidase"/>
    <property type="match status" value="1"/>
</dbReference>
<feature type="transmembrane region" description="Helical" evidence="7">
    <location>
        <begin position="97"/>
        <end position="118"/>
    </location>
</feature>
<dbReference type="EMBL" id="CABFMQ020000024">
    <property type="protein sequence ID" value="VTZ48901.1"/>
    <property type="molecule type" value="Genomic_DNA"/>
</dbReference>
<evidence type="ECO:0000313" key="10">
    <source>
        <dbReference type="Proteomes" id="UP000485880"/>
    </source>
</evidence>
<keyword evidence="2" id="KW-1003">Cell membrane</keyword>
<dbReference type="Pfam" id="PF01569">
    <property type="entry name" value="PAP2"/>
    <property type="match status" value="1"/>
</dbReference>
<dbReference type="PANTHER" id="PTHR14969">
    <property type="entry name" value="SPHINGOSINE-1-PHOSPHATE PHOSPHOHYDROLASE"/>
    <property type="match status" value="1"/>
</dbReference>
<evidence type="ECO:0000256" key="3">
    <source>
        <dbReference type="ARBA" id="ARBA00022692"/>
    </source>
</evidence>
<dbReference type="CDD" id="cd01610">
    <property type="entry name" value="PAP2_like"/>
    <property type="match status" value="1"/>
</dbReference>
<name>A0A8B6M1J7_METTU</name>
<keyword evidence="5 7" id="KW-1133">Transmembrane helix</keyword>
<dbReference type="InterPro" id="IPR036938">
    <property type="entry name" value="PAP2/HPO_sf"/>
</dbReference>
<keyword evidence="3 7" id="KW-0812">Transmembrane</keyword>
<evidence type="ECO:0000259" key="8">
    <source>
        <dbReference type="SMART" id="SM00014"/>
    </source>
</evidence>
<feature type="domain" description="Phosphatidic acid phosphatase type 2/haloperoxidase" evidence="8">
    <location>
        <begin position="99"/>
        <end position="209"/>
    </location>
</feature>
<dbReference type="PANTHER" id="PTHR14969:SF62">
    <property type="entry name" value="DECAPRENYLPHOSPHORYL-5-PHOSPHORIBOSE PHOSPHATASE RV3807C-RELATED"/>
    <property type="match status" value="1"/>
</dbReference>
<dbReference type="GO" id="GO:0016787">
    <property type="term" value="F:hydrolase activity"/>
    <property type="evidence" value="ECO:0007669"/>
    <property type="project" value="UniProtKB-KW"/>
</dbReference>